<keyword evidence="2" id="KW-1185">Reference proteome</keyword>
<comment type="caution">
    <text evidence="1">The sequence shown here is derived from an EMBL/GenBank/DDBJ whole genome shotgun (WGS) entry which is preliminary data.</text>
</comment>
<dbReference type="EMBL" id="JAPFQA010000005">
    <property type="protein sequence ID" value="MCZ8545343.1"/>
    <property type="molecule type" value="Genomic_DNA"/>
</dbReference>
<evidence type="ECO:0000313" key="1">
    <source>
        <dbReference type="EMBL" id="MCZ8545343.1"/>
    </source>
</evidence>
<sequence>MPVASVALKIMPLLEFGEPTVPLVERTTARPAYRHFSRRSAFTQQCDGRRKALITFRPEMTYFRRT</sequence>
<evidence type="ECO:0000313" key="2">
    <source>
        <dbReference type="Proteomes" id="UP001152178"/>
    </source>
</evidence>
<name>A0ABT4QUX1_9HYPH</name>
<dbReference type="RefSeq" id="WP_269905813.1">
    <property type="nucleotide sequence ID" value="NZ_JAPFQA010000005.1"/>
</dbReference>
<organism evidence="1 2">
    <name type="scientific">Mesorhizobium qingshengii</name>
    <dbReference type="NCBI Taxonomy" id="1165689"/>
    <lineage>
        <taxon>Bacteria</taxon>
        <taxon>Pseudomonadati</taxon>
        <taxon>Pseudomonadota</taxon>
        <taxon>Alphaproteobacteria</taxon>
        <taxon>Hyphomicrobiales</taxon>
        <taxon>Phyllobacteriaceae</taxon>
        <taxon>Mesorhizobium</taxon>
    </lineage>
</organism>
<reference evidence="1" key="1">
    <citation type="submission" date="2022-11" db="EMBL/GenBank/DDBJ databases">
        <authorList>
            <person name="Coimbra C."/>
        </authorList>
    </citation>
    <scope>NUCLEOTIDE SEQUENCE</scope>
    <source>
        <strain evidence="1">Jales19</strain>
    </source>
</reference>
<proteinExistence type="predicted"/>
<protein>
    <submittedName>
        <fullName evidence="1">Uncharacterized protein</fullName>
    </submittedName>
</protein>
<gene>
    <name evidence="1" type="ORF">OOJ09_14215</name>
</gene>
<dbReference type="Proteomes" id="UP001152178">
    <property type="component" value="Unassembled WGS sequence"/>
</dbReference>
<accession>A0ABT4QUX1</accession>